<keyword evidence="2" id="KW-0547">Nucleotide-binding</keyword>
<feature type="compositionally biased region" description="Polar residues" evidence="4">
    <location>
        <begin position="1"/>
        <end position="12"/>
    </location>
</feature>
<evidence type="ECO:0000256" key="1">
    <source>
        <dbReference type="ARBA" id="ARBA00005753"/>
    </source>
</evidence>
<evidence type="ECO:0000313" key="6">
    <source>
        <dbReference type="EMBL" id="KAJ8308906.1"/>
    </source>
</evidence>
<evidence type="ECO:0000256" key="2">
    <source>
        <dbReference type="ARBA" id="ARBA00022566"/>
    </source>
</evidence>
<dbReference type="SUPFAM" id="SSF51206">
    <property type="entry name" value="cAMP-binding domain-like"/>
    <property type="match status" value="1"/>
</dbReference>
<keyword evidence="7" id="KW-1185">Reference proteome</keyword>
<dbReference type="InterPro" id="IPR050503">
    <property type="entry name" value="cAMP-dep_PK_reg_su-like"/>
</dbReference>
<dbReference type="PROSITE" id="PS50042">
    <property type="entry name" value="CNMP_BINDING_3"/>
    <property type="match status" value="2"/>
</dbReference>
<comment type="caution">
    <text evidence="6">The sequence shown here is derived from an EMBL/GenBank/DDBJ whole genome shotgun (WGS) entry which is preliminary data.</text>
</comment>
<evidence type="ECO:0000313" key="7">
    <source>
        <dbReference type="Proteomes" id="UP001217089"/>
    </source>
</evidence>
<keyword evidence="3" id="KW-0114">cAMP</keyword>
<name>A0ABQ9EY73_TEGGR</name>
<dbReference type="InterPro" id="IPR018490">
    <property type="entry name" value="cNMP-bd_dom_sf"/>
</dbReference>
<protein>
    <recommendedName>
        <fullName evidence="5">Cyclic nucleotide-binding domain-containing protein</fullName>
    </recommendedName>
</protein>
<feature type="domain" description="Cyclic nucleotide-binding" evidence="5">
    <location>
        <begin position="117"/>
        <end position="167"/>
    </location>
</feature>
<dbReference type="PANTHER" id="PTHR11635">
    <property type="entry name" value="CAMP-DEPENDENT PROTEIN KINASE REGULATORY CHAIN"/>
    <property type="match status" value="1"/>
</dbReference>
<comment type="similarity">
    <text evidence="1">Belongs to the cAMP-dependent kinase regulatory chain family.</text>
</comment>
<dbReference type="Gene3D" id="2.60.120.10">
    <property type="entry name" value="Jelly Rolls"/>
    <property type="match status" value="2"/>
</dbReference>
<dbReference type="Proteomes" id="UP001217089">
    <property type="component" value="Unassembled WGS sequence"/>
</dbReference>
<proteinExistence type="inferred from homology"/>
<feature type="domain" description="Cyclic nucleotide-binding" evidence="5">
    <location>
        <begin position="70"/>
        <end position="105"/>
    </location>
</feature>
<evidence type="ECO:0000256" key="4">
    <source>
        <dbReference type="SAM" id="MobiDB-lite"/>
    </source>
</evidence>
<feature type="region of interest" description="Disordered" evidence="4">
    <location>
        <begin position="1"/>
        <end position="27"/>
    </location>
</feature>
<dbReference type="InterPro" id="IPR000595">
    <property type="entry name" value="cNMP-bd_dom"/>
</dbReference>
<organism evidence="6 7">
    <name type="scientific">Tegillarca granosa</name>
    <name type="common">Malaysian cockle</name>
    <name type="synonym">Anadara granosa</name>
    <dbReference type="NCBI Taxonomy" id="220873"/>
    <lineage>
        <taxon>Eukaryota</taxon>
        <taxon>Metazoa</taxon>
        <taxon>Spiralia</taxon>
        <taxon>Lophotrochozoa</taxon>
        <taxon>Mollusca</taxon>
        <taxon>Bivalvia</taxon>
        <taxon>Autobranchia</taxon>
        <taxon>Pteriomorphia</taxon>
        <taxon>Arcoida</taxon>
        <taxon>Arcoidea</taxon>
        <taxon>Arcidae</taxon>
        <taxon>Tegillarca</taxon>
    </lineage>
</organism>
<dbReference type="InterPro" id="IPR014710">
    <property type="entry name" value="RmlC-like_jellyroll"/>
</dbReference>
<feature type="compositionally biased region" description="Basic and acidic residues" evidence="4">
    <location>
        <begin position="13"/>
        <end position="27"/>
    </location>
</feature>
<keyword evidence="2" id="KW-0116">cAMP-binding</keyword>
<dbReference type="PANTHER" id="PTHR11635:SF152">
    <property type="entry name" value="CAMP-DEPENDENT PROTEIN KINASE TYPE I REGULATORY SUBUNIT-RELATED"/>
    <property type="match status" value="1"/>
</dbReference>
<dbReference type="EMBL" id="JARBDR010000657">
    <property type="protein sequence ID" value="KAJ8308906.1"/>
    <property type="molecule type" value="Genomic_DNA"/>
</dbReference>
<evidence type="ECO:0000259" key="5">
    <source>
        <dbReference type="PROSITE" id="PS50042"/>
    </source>
</evidence>
<reference evidence="6 7" key="1">
    <citation type="submission" date="2022-12" db="EMBL/GenBank/DDBJ databases">
        <title>Chromosome-level genome of Tegillarca granosa.</title>
        <authorList>
            <person name="Kim J."/>
        </authorList>
    </citation>
    <scope>NUCLEOTIDE SEQUENCE [LARGE SCALE GENOMIC DNA]</scope>
    <source>
        <strain evidence="6">Teg-2019</strain>
        <tissue evidence="6">Adductor muscle</tissue>
    </source>
</reference>
<accession>A0ABQ9EY73</accession>
<sequence>MLTGKTSIYIDTTKTDEDPPIEKTESEETKIVIVNKDNEEQDEEIEADKKDKKPIDRSKYGKFMVHYEAGKSFGEVALIREDSVRNATVIADEETDLLAKEEEEYAERKDFIQNSPLFCKWSLKFKRLLEPSIRKEVYPYGSTIVRQGQPVVGLVFVLSGQAKITVEPSMHSQQYPLLMKQNLNPIAKEIGRDFHKVAKKEARDVTQQQIRVRRKEGYAAAEKLMINKTMDLCCIQENDVIGDVEMVMDMETNMYTVTSVANTTVMILDTKSYDRLIAKKNQQTVNLICKKALQKTLSRVHTQKGHHVPLLPLVAQKLEAKLPRKVVSNTVREAIDKENNEKLKLFEQLLEFFVKGKVPLIQPFVPDSLYYRKKSEKREKMMEHHREQTRKESGKLEADEQVNFFRPHKKIARSMKQLKKFRAENDLLSSSLPQKSFIARPRTALGVRGEMSWKSNSTFRPMSSNELTSSSKGIFHLTECNVKNHNNKEELFDQIDSIQRAKSESRSKVVCSVAAREQLQQTTNEVNLANIIDDEYFDWETSEKNLRNLEERIKQFCDKTNDEEAWRPPSNISSLKPFSIKENTLKMEETSFDIKVPKPGGTVFIKAKPCHFPRNIPVDSTIHQHVHRYIVSRDNSRSMAIDRPKSAHISVVQRGPIIVTRPKTAMTPRATELYT</sequence>
<evidence type="ECO:0000256" key="3">
    <source>
        <dbReference type="ARBA" id="ARBA00023149"/>
    </source>
</evidence>
<gene>
    <name evidence="6" type="ORF">KUTeg_013780</name>
</gene>